<dbReference type="SUPFAM" id="SSF56563">
    <property type="entry name" value="Major capsid protein gp5"/>
    <property type="match status" value="1"/>
</dbReference>
<name>T0J3L6_9SPHN</name>
<evidence type="ECO:0000256" key="2">
    <source>
        <dbReference type="SAM" id="Coils"/>
    </source>
</evidence>
<reference evidence="5 6" key="1">
    <citation type="journal article" date="2013" name="Genome Announc.">
        <title>Draft Genome Sequence of Sphingobium ummariense Strain RL-3, a Hexachlorocyclohexane-Degrading Bacterium.</title>
        <authorList>
            <person name="Kohli P."/>
            <person name="Dua A."/>
            <person name="Sangwan N."/>
            <person name="Oldach P."/>
            <person name="Khurana J.P."/>
            <person name="Lal R."/>
        </authorList>
    </citation>
    <scope>NUCLEOTIDE SEQUENCE [LARGE SCALE GENOMIC DNA]</scope>
    <source>
        <strain evidence="5 6">RL-3</strain>
    </source>
</reference>
<comment type="caution">
    <text evidence="5">The sequence shown here is derived from an EMBL/GenBank/DDBJ whole genome shotgun (WGS) entry which is preliminary data.</text>
</comment>
<evidence type="ECO:0000313" key="4">
    <source>
        <dbReference type="EMBL" id="EQB30321.1"/>
    </source>
</evidence>
<dbReference type="PATRIC" id="fig|1346791.3.peg.1704"/>
<dbReference type="InterPro" id="IPR054612">
    <property type="entry name" value="Phage_capsid-like_C"/>
</dbReference>
<evidence type="ECO:0000313" key="5">
    <source>
        <dbReference type="EMBL" id="EQB32531.1"/>
    </source>
</evidence>
<evidence type="ECO:0000313" key="6">
    <source>
        <dbReference type="Proteomes" id="UP000015523"/>
    </source>
</evidence>
<dbReference type="InterPro" id="IPR024455">
    <property type="entry name" value="Phage_capsid"/>
</dbReference>
<dbReference type="STRING" id="1346791.M529_08865"/>
<protein>
    <recommendedName>
        <fullName evidence="3">Phage capsid-like C-terminal domain-containing protein</fullName>
    </recommendedName>
</protein>
<dbReference type="NCBIfam" id="TIGR01554">
    <property type="entry name" value="major_cap_HK97"/>
    <property type="match status" value="1"/>
</dbReference>
<dbReference type="Pfam" id="PF05065">
    <property type="entry name" value="Phage_capsid"/>
    <property type="match status" value="1"/>
</dbReference>
<proteinExistence type="predicted"/>
<dbReference type="EMBL" id="AUWY01000070">
    <property type="protein sequence ID" value="EQB32531.1"/>
    <property type="molecule type" value="Genomic_DNA"/>
</dbReference>
<keyword evidence="2" id="KW-0175">Coiled coil</keyword>
<evidence type="ECO:0000256" key="1">
    <source>
        <dbReference type="ARBA" id="ARBA00004328"/>
    </source>
</evidence>
<sequence length="258" mass="28215">MNENIQKLFDELAMKANSADAVNKAEVQTLYAEIKSLQDKQAEQEAQIEAQAELLARKSATKSQTVDATDDLRAAKFAFVKGRHAITDGDIKADEFSRTVNVEGGHTIPTHFDSEITRALNKASPIRALARVLAVSGNLERIIKVKTSGAAVTKAEKAAYDLNTVDTFAKLRWGFADVTDQQRHTAWVSDEPESVLNLAQELQDSMVLNISEKESDQFLNGTTQNSVEDVAGVTSTRMGLLSAVTKSVFSRVCQRLQG</sequence>
<dbReference type="RefSeq" id="WP_021317605.1">
    <property type="nucleotide sequence ID" value="NZ_AUWY01000070.1"/>
</dbReference>
<evidence type="ECO:0000259" key="3">
    <source>
        <dbReference type="Pfam" id="PF05065"/>
    </source>
</evidence>
<comment type="subcellular location">
    <subcellularLocation>
        <location evidence="1">Virion</location>
    </subcellularLocation>
</comment>
<dbReference type="eggNOG" id="COG4653">
    <property type="taxonomic scope" value="Bacteria"/>
</dbReference>
<feature type="domain" description="Phage capsid-like C-terminal" evidence="3">
    <location>
        <begin position="104"/>
        <end position="235"/>
    </location>
</feature>
<dbReference type="EMBL" id="AUWY01000122">
    <property type="protein sequence ID" value="EQB30321.1"/>
    <property type="molecule type" value="Genomic_DNA"/>
</dbReference>
<accession>T0J3L6</accession>
<keyword evidence="6" id="KW-1185">Reference proteome</keyword>
<gene>
    <name evidence="5" type="ORF">M529_08865</name>
    <name evidence="4" type="ORF">M529_20215</name>
</gene>
<dbReference type="OrthoDB" id="7596908at2"/>
<dbReference type="Proteomes" id="UP000015523">
    <property type="component" value="Unassembled WGS sequence"/>
</dbReference>
<dbReference type="AlphaFoldDB" id="T0J3L6"/>
<feature type="coiled-coil region" evidence="2">
    <location>
        <begin position="27"/>
        <end position="54"/>
    </location>
</feature>
<organism evidence="5 6">
    <name type="scientific">Sphingobium ummariense RL-3</name>
    <dbReference type="NCBI Taxonomy" id="1346791"/>
    <lineage>
        <taxon>Bacteria</taxon>
        <taxon>Pseudomonadati</taxon>
        <taxon>Pseudomonadota</taxon>
        <taxon>Alphaproteobacteria</taxon>
        <taxon>Sphingomonadales</taxon>
        <taxon>Sphingomonadaceae</taxon>
        <taxon>Sphingobium</taxon>
    </lineage>
</organism>